<evidence type="ECO:0000256" key="2">
    <source>
        <dbReference type="ARBA" id="ARBA00022525"/>
    </source>
</evidence>
<dbReference type="Pfam" id="PF23630">
    <property type="entry name" value="Death_TNFRSF11B"/>
    <property type="match status" value="2"/>
</dbReference>
<dbReference type="CDD" id="cd00185">
    <property type="entry name" value="TNFRSF"/>
    <property type="match status" value="1"/>
</dbReference>
<comment type="caution">
    <text evidence="8">Lacks conserved residue(s) required for the propagation of feature annotation.</text>
</comment>
<dbReference type="PROSITE" id="PS50050">
    <property type="entry name" value="TNFR_NGFR_2"/>
    <property type="match status" value="2"/>
</dbReference>
<reference evidence="10" key="1">
    <citation type="submission" date="2019-06" db="EMBL/GenBank/DDBJ databases">
        <authorList>
            <consortium name="Wellcome Sanger Institute Data Sharing"/>
        </authorList>
    </citation>
    <scope>NUCLEOTIDE SEQUENCE [LARGE SCALE GENOMIC DNA]</scope>
</reference>
<dbReference type="Pfam" id="PF00020">
    <property type="entry name" value="TNFR_c6"/>
    <property type="match status" value="2"/>
</dbReference>
<keyword evidence="7" id="KW-0325">Glycoprotein</keyword>
<comment type="subcellular location">
    <subcellularLocation>
        <location evidence="1">Secreted</location>
    </subcellularLocation>
</comment>
<dbReference type="Proteomes" id="UP000472267">
    <property type="component" value="Chromosome 11"/>
</dbReference>
<dbReference type="GO" id="GO:0006915">
    <property type="term" value="P:apoptotic process"/>
    <property type="evidence" value="ECO:0007669"/>
    <property type="project" value="UniProtKB-KW"/>
</dbReference>
<evidence type="ECO:0000256" key="5">
    <source>
        <dbReference type="ARBA" id="ARBA00022737"/>
    </source>
</evidence>
<evidence type="ECO:0000313" key="10">
    <source>
        <dbReference type="Ensembl" id="ENSSFAP00005007725.1"/>
    </source>
</evidence>
<dbReference type="InterPro" id="IPR057633">
    <property type="entry name" value="Death_TNF11B"/>
</dbReference>
<dbReference type="SUPFAM" id="SSF57586">
    <property type="entry name" value="TNF receptor-like"/>
    <property type="match status" value="2"/>
</dbReference>
<dbReference type="SMART" id="SM00208">
    <property type="entry name" value="TNFR"/>
    <property type="match status" value="4"/>
</dbReference>
<reference evidence="10" key="3">
    <citation type="submission" date="2025-09" db="UniProtKB">
        <authorList>
            <consortium name="Ensembl"/>
        </authorList>
    </citation>
    <scope>IDENTIFICATION</scope>
</reference>
<dbReference type="Ensembl" id="ENSSFAT00005008119.1">
    <property type="protein sequence ID" value="ENSSFAP00005007725.1"/>
    <property type="gene ID" value="ENSSFAG00005004566.1"/>
</dbReference>
<evidence type="ECO:0000256" key="7">
    <source>
        <dbReference type="ARBA" id="ARBA00023180"/>
    </source>
</evidence>
<protein>
    <submittedName>
        <fullName evidence="10">TNF receptor superfamily member 11b</fullName>
    </submittedName>
</protein>
<name>A0A672FSJ7_SALFA</name>
<keyword evidence="2" id="KW-0964">Secreted</keyword>
<evidence type="ECO:0000256" key="4">
    <source>
        <dbReference type="ARBA" id="ARBA00022729"/>
    </source>
</evidence>
<organism evidence="10 11">
    <name type="scientific">Salarias fasciatus</name>
    <name type="common">Jewelled blenny</name>
    <name type="synonym">Blennius fasciatus</name>
    <dbReference type="NCBI Taxonomy" id="181472"/>
    <lineage>
        <taxon>Eukaryota</taxon>
        <taxon>Metazoa</taxon>
        <taxon>Chordata</taxon>
        <taxon>Craniata</taxon>
        <taxon>Vertebrata</taxon>
        <taxon>Euteleostomi</taxon>
        <taxon>Actinopterygii</taxon>
        <taxon>Neopterygii</taxon>
        <taxon>Teleostei</taxon>
        <taxon>Neoteleostei</taxon>
        <taxon>Acanthomorphata</taxon>
        <taxon>Ovalentaria</taxon>
        <taxon>Blenniimorphae</taxon>
        <taxon>Blenniiformes</taxon>
        <taxon>Blennioidei</taxon>
        <taxon>Blenniidae</taxon>
        <taxon>Salariinae</taxon>
        <taxon>Salarias</taxon>
    </lineage>
</organism>
<feature type="disulfide bond" evidence="8">
    <location>
        <begin position="165"/>
        <end position="180"/>
    </location>
</feature>
<dbReference type="Gene3D" id="2.10.50.10">
    <property type="entry name" value="Tumor Necrosis Factor Receptor, subunit A, domain 2"/>
    <property type="match status" value="2"/>
</dbReference>
<sequence>METPPHYAFYAEEMSARIAKSNPAMKLLVLFSASFSWAFQHHAAPPQYQYRDPVTSDLLLCDQCPPGTALKRHCTADTPTECQPCPERHFAENWHWGDTCQYCTSVCKERQLVKQQCNSTHDQLCECAPGFHLVVEFCITHTACPPGYGVTALGTPVSDTVCEPCPDGYFSAGGSSAEPCQPHRSCSDSKTLRYGTSTSDAVCDRPHKKLDCSQHHTLCHTDVTLCEEAVFQSLASLQLSSVPLERLLESLPGRRVDRKSLERLKKSCTPQQQVLHLLRLWREQNKDQDKLYGIIQGVNHCERKVSRCNNLKNLTLDELMKVANSLPGVRVQEEDVRAVVSTCSPRQYILQLLHLWKTANSNLDLAKGLSHSLRVLRTQGAPRYLLKGLKKINRIIGTTSAHKMYEKMFVGMLQDESCFKAHKPLNE</sequence>
<evidence type="ECO:0000259" key="9">
    <source>
        <dbReference type="PROSITE" id="PS50050"/>
    </source>
</evidence>
<accession>A0A672FSJ7</accession>
<dbReference type="PRINTS" id="PR01975">
    <property type="entry name" value="TNFACTORR11B"/>
</dbReference>
<dbReference type="AlphaFoldDB" id="A0A672FSJ7"/>
<feature type="disulfide bond" evidence="8">
    <location>
        <begin position="107"/>
        <end position="125"/>
    </location>
</feature>
<gene>
    <name evidence="10" type="primary">LOC115397475</name>
</gene>
<evidence type="ECO:0000256" key="3">
    <source>
        <dbReference type="ARBA" id="ARBA00022703"/>
    </source>
</evidence>
<keyword evidence="11" id="KW-1185">Reference proteome</keyword>
<keyword evidence="4" id="KW-0732">Signal</keyword>
<dbReference type="GO" id="GO:0005576">
    <property type="term" value="C:extracellular region"/>
    <property type="evidence" value="ECO:0007669"/>
    <property type="project" value="UniProtKB-SubCell"/>
</dbReference>
<evidence type="ECO:0000313" key="11">
    <source>
        <dbReference type="Proteomes" id="UP000472267"/>
    </source>
</evidence>
<feature type="domain" description="TNFR-Cys" evidence="9">
    <location>
        <begin position="164"/>
        <end position="203"/>
    </location>
</feature>
<dbReference type="PANTHER" id="PTHR23097:SF90">
    <property type="entry name" value="TUMOR NECROSIS FACTOR RECEPTOR SUPERFAMILY MEMBER 11B"/>
    <property type="match status" value="1"/>
</dbReference>
<evidence type="ECO:0000256" key="8">
    <source>
        <dbReference type="PROSITE-ProRule" id="PRU00206"/>
    </source>
</evidence>
<dbReference type="InParanoid" id="A0A672FSJ7"/>
<dbReference type="InterPro" id="IPR001368">
    <property type="entry name" value="TNFR/NGFR_Cys_rich_reg"/>
</dbReference>
<feature type="disulfide bond" evidence="8">
    <location>
        <begin position="85"/>
        <end position="100"/>
    </location>
</feature>
<keyword evidence="3" id="KW-0053">Apoptosis</keyword>
<keyword evidence="5" id="KW-0677">Repeat</keyword>
<proteinExistence type="predicted"/>
<evidence type="ECO:0000256" key="1">
    <source>
        <dbReference type="ARBA" id="ARBA00004613"/>
    </source>
</evidence>
<feature type="domain" description="TNFR-Cys" evidence="9">
    <location>
        <begin position="84"/>
        <end position="125"/>
    </location>
</feature>
<dbReference type="PANTHER" id="PTHR23097">
    <property type="entry name" value="TUMOR NECROSIS FACTOR RECEPTOR SUPERFAMILY MEMBER"/>
    <property type="match status" value="1"/>
</dbReference>
<dbReference type="InterPro" id="IPR052459">
    <property type="entry name" value="TNFRSF_decoy_receptor"/>
</dbReference>
<feature type="repeat" description="TNFR-Cys" evidence="8">
    <location>
        <begin position="164"/>
        <end position="203"/>
    </location>
</feature>
<dbReference type="OMA" id="TICKRCP"/>
<dbReference type="InterPro" id="IPR017371">
    <property type="entry name" value="TNFR_11B"/>
</dbReference>
<reference evidence="10" key="2">
    <citation type="submission" date="2025-08" db="UniProtKB">
        <authorList>
            <consortium name="Ensembl"/>
        </authorList>
    </citation>
    <scope>IDENTIFICATION</scope>
</reference>
<keyword evidence="6 8" id="KW-1015">Disulfide bond</keyword>
<feature type="repeat" description="TNFR-Cys" evidence="8">
    <location>
        <begin position="84"/>
        <end position="125"/>
    </location>
</feature>
<evidence type="ECO:0000256" key="6">
    <source>
        <dbReference type="ARBA" id="ARBA00023157"/>
    </source>
</evidence>